<keyword evidence="1" id="KW-0560">Oxidoreductase</keyword>
<dbReference type="InterPro" id="IPR002347">
    <property type="entry name" value="SDR_fam"/>
</dbReference>
<comment type="caution">
    <text evidence="2">The sequence shown here is derived from an EMBL/GenBank/DDBJ whole genome shotgun (WGS) entry which is preliminary data.</text>
</comment>
<keyword evidence="3" id="KW-1185">Reference proteome</keyword>
<dbReference type="InterPro" id="IPR036291">
    <property type="entry name" value="NAD(P)-bd_dom_sf"/>
</dbReference>
<proteinExistence type="predicted"/>
<name>A0A917KYN2_9ACTN</name>
<dbReference type="Proteomes" id="UP000657574">
    <property type="component" value="Unassembled WGS sequence"/>
</dbReference>
<dbReference type="PRINTS" id="PR00081">
    <property type="entry name" value="GDHRDH"/>
</dbReference>
<dbReference type="SUPFAM" id="SSF51735">
    <property type="entry name" value="NAD(P)-binding Rossmann-fold domains"/>
    <property type="match status" value="1"/>
</dbReference>
<reference evidence="2" key="2">
    <citation type="submission" date="2020-09" db="EMBL/GenBank/DDBJ databases">
        <authorList>
            <person name="Sun Q."/>
            <person name="Ohkuma M."/>
        </authorList>
    </citation>
    <scope>NUCLEOTIDE SEQUENCE</scope>
    <source>
        <strain evidence="2">JCM 3086</strain>
    </source>
</reference>
<dbReference type="NCBIfam" id="NF005559">
    <property type="entry name" value="PRK07231.1"/>
    <property type="match status" value="1"/>
</dbReference>
<dbReference type="PANTHER" id="PTHR42820">
    <property type="entry name" value="SHORT-CHAIN DEHYDROGENASE REDUCTASE"/>
    <property type="match status" value="1"/>
</dbReference>
<dbReference type="EMBL" id="BMQA01000016">
    <property type="protein sequence ID" value="GGJ31344.1"/>
    <property type="molecule type" value="Genomic_DNA"/>
</dbReference>
<evidence type="ECO:0000256" key="1">
    <source>
        <dbReference type="ARBA" id="ARBA00023002"/>
    </source>
</evidence>
<dbReference type="Pfam" id="PF13561">
    <property type="entry name" value="adh_short_C2"/>
    <property type="match status" value="1"/>
</dbReference>
<dbReference type="GO" id="GO:0016491">
    <property type="term" value="F:oxidoreductase activity"/>
    <property type="evidence" value="ECO:0007669"/>
    <property type="project" value="UniProtKB-KW"/>
</dbReference>
<dbReference type="FunFam" id="3.40.50.720:FF:000084">
    <property type="entry name" value="Short-chain dehydrogenase reductase"/>
    <property type="match status" value="1"/>
</dbReference>
<evidence type="ECO:0000313" key="3">
    <source>
        <dbReference type="Proteomes" id="UP000657574"/>
    </source>
</evidence>
<protein>
    <submittedName>
        <fullName evidence="2">Oxidoreductase YxbG</fullName>
    </submittedName>
</protein>
<evidence type="ECO:0000313" key="2">
    <source>
        <dbReference type="EMBL" id="GGJ31344.1"/>
    </source>
</evidence>
<organism evidence="2 3">
    <name type="scientific">Streptomyces brasiliensis</name>
    <dbReference type="NCBI Taxonomy" id="1954"/>
    <lineage>
        <taxon>Bacteria</taxon>
        <taxon>Bacillati</taxon>
        <taxon>Actinomycetota</taxon>
        <taxon>Actinomycetes</taxon>
        <taxon>Kitasatosporales</taxon>
        <taxon>Streptomycetaceae</taxon>
        <taxon>Streptomyces</taxon>
    </lineage>
</organism>
<accession>A0A917KYN2</accession>
<dbReference type="RefSeq" id="WP_189313337.1">
    <property type="nucleotide sequence ID" value="NZ_BMQA01000016.1"/>
</dbReference>
<dbReference type="PANTHER" id="PTHR42820:SF1">
    <property type="entry name" value="SHORT-CHAIN DEHYDROGENASE_REDUCTASE FAMILY PROTEIN"/>
    <property type="match status" value="1"/>
</dbReference>
<dbReference type="Gene3D" id="3.40.50.720">
    <property type="entry name" value="NAD(P)-binding Rossmann-like Domain"/>
    <property type="match status" value="1"/>
</dbReference>
<reference evidence="2" key="1">
    <citation type="journal article" date="2014" name="Int. J. Syst. Evol. Microbiol.">
        <title>Complete genome sequence of Corynebacterium casei LMG S-19264T (=DSM 44701T), isolated from a smear-ripened cheese.</title>
        <authorList>
            <consortium name="US DOE Joint Genome Institute (JGI-PGF)"/>
            <person name="Walter F."/>
            <person name="Albersmeier A."/>
            <person name="Kalinowski J."/>
            <person name="Ruckert C."/>
        </authorList>
    </citation>
    <scope>NUCLEOTIDE SEQUENCE</scope>
    <source>
        <strain evidence="2">JCM 3086</strain>
    </source>
</reference>
<dbReference type="AlphaFoldDB" id="A0A917KYN2"/>
<sequence length="256" mass="27168">MGRLENKVALITGAAMGMGRATAELFAVEGAKVAVTDLDEVKGKEVVAGIRAAGGTAEFWSLNVAREAEAKSVIDAAAEEFGGLDILVNCAGIIGVDKPTHELTEAEWDALFAVDVKGVFFCTKHAIPHMIERGKGSIVNYSSIYGMIGNDEFTAYHVAKGAVSMQTKQDAASYGKYNIRVNSVHPSTVLTPLVEGIAAEFPGGLSAYEEYMTGNQSLRRLGRPIDVAYGVLYLASDEADWVTGVNLPIDGGYTAR</sequence>
<dbReference type="PRINTS" id="PR00080">
    <property type="entry name" value="SDRFAMILY"/>
</dbReference>
<gene>
    <name evidence="2" type="primary">yxbG</name>
    <name evidence="2" type="ORF">GCM10010121_048310</name>
</gene>